<evidence type="ECO:0000313" key="3">
    <source>
        <dbReference type="Proteomes" id="UP000245909"/>
    </source>
</evidence>
<sequence length="74" mass="8824">MTIYTIDELKQKIRTLDEKIEQAQSQVSFNGRSVSYQVTELTKQRDRYQTMLDELLAETGLRAKKHRIKYARFI</sequence>
<protein>
    <recommendedName>
        <fullName evidence="4">GpW protein</fullName>
    </recommendedName>
</protein>
<gene>
    <name evidence="2" type="ORF">C8D76_103116</name>
</gene>
<keyword evidence="1" id="KW-0175">Coiled coil</keyword>
<evidence type="ECO:0008006" key="4">
    <source>
        <dbReference type="Google" id="ProtNLM"/>
    </source>
</evidence>
<proteinExistence type="predicted"/>
<feature type="coiled-coil region" evidence="1">
    <location>
        <begin position="6"/>
        <end position="58"/>
    </location>
</feature>
<comment type="caution">
    <text evidence="2">The sequence shown here is derived from an EMBL/GenBank/DDBJ whole genome shotgun (WGS) entry which is preliminary data.</text>
</comment>
<dbReference type="RefSeq" id="WP_116631413.1">
    <property type="nucleotide sequence ID" value="NZ_QENU01000003.1"/>
</dbReference>
<evidence type="ECO:0000313" key="2">
    <source>
        <dbReference type="EMBL" id="PVX40543.1"/>
    </source>
</evidence>
<accession>A0A2U0TAB1</accession>
<keyword evidence="3" id="KW-1185">Reference proteome</keyword>
<dbReference type="Proteomes" id="UP000245909">
    <property type="component" value="Unassembled WGS sequence"/>
</dbReference>
<organism evidence="2 3">
    <name type="scientific">Alitibacter langaaensis DSM 22999</name>
    <dbReference type="NCBI Taxonomy" id="1122935"/>
    <lineage>
        <taxon>Bacteria</taxon>
        <taxon>Pseudomonadati</taxon>
        <taxon>Pseudomonadota</taxon>
        <taxon>Gammaproteobacteria</taxon>
        <taxon>Pasteurellales</taxon>
        <taxon>Pasteurellaceae</taxon>
        <taxon>Alitibacter</taxon>
    </lineage>
</organism>
<reference evidence="2 3" key="1">
    <citation type="submission" date="2018-05" db="EMBL/GenBank/DDBJ databases">
        <title>Genomic Encyclopedia of Type Strains, Phase IV (KMG-IV): sequencing the most valuable type-strain genomes for metagenomic binning, comparative biology and taxonomic classification.</title>
        <authorList>
            <person name="Goeker M."/>
        </authorList>
    </citation>
    <scope>NUCLEOTIDE SEQUENCE [LARGE SCALE GENOMIC DNA]</scope>
    <source>
        <strain evidence="2 3">DSM 22999</strain>
    </source>
</reference>
<dbReference type="AlphaFoldDB" id="A0A2U0TAB1"/>
<name>A0A2U0TAB1_9PAST</name>
<evidence type="ECO:0000256" key="1">
    <source>
        <dbReference type="SAM" id="Coils"/>
    </source>
</evidence>
<dbReference type="EMBL" id="QENU01000003">
    <property type="protein sequence ID" value="PVX40543.1"/>
    <property type="molecule type" value="Genomic_DNA"/>
</dbReference>
<dbReference type="OrthoDB" id="5679069at2"/>